<name>A0A1G6GTB7_9GAMM</name>
<dbReference type="Pfam" id="PF01810">
    <property type="entry name" value="LysE"/>
    <property type="match status" value="1"/>
</dbReference>
<evidence type="ECO:0000313" key="7">
    <source>
        <dbReference type="EMBL" id="SDB84416.1"/>
    </source>
</evidence>
<dbReference type="Proteomes" id="UP000242501">
    <property type="component" value="Unassembled WGS sequence"/>
</dbReference>
<dbReference type="PANTHER" id="PTHR30086">
    <property type="entry name" value="ARGININE EXPORTER PROTEIN ARGO"/>
    <property type="match status" value="1"/>
</dbReference>
<feature type="transmembrane region" description="Helical" evidence="6">
    <location>
        <begin position="147"/>
        <end position="171"/>
    </location>
</feature>
<feature type="transmembrane region" description="Helical" evidence="6">
    <location>
        <begin position="38"/>
        <end position="66"/>
    </location>
</feature>
<proteinExistence type="predicted"/>
<keyword evidence="8" id="KW-1185">Reference proteome</keyword>
<dbReference type="STRING" id="1219383.SAMN05421733_10250"/>
<dbReference type="GO" id="GO:0005886">
    <property type="term" value="C:plasma membrane"/>
    <property type="evidence" value="ECO:0007669"/>
    <property type="project" value="UniProtKB-SubCell"/>
</dbReference>
<evidence type="ECO:0000256" key="5">
    <source>
        <dbReference type="ARBA" id="ARBA00023136"/>
    </source>
</evidence>
<gene>
    <name evidence="7" type="ORF">SAMN05421733_10250</name>
</gene>
<reference evidence="8" key="1">
    <citation type="submission" date="2016-09" db="EMBL/GenBank/DDBJ databases">
        <authorList>
            <person name="Varghese N."/>
            <person name="Submissions S."/>
        </authorList>
    </citation>
    <scope>NUCLEOTIDE SEQUENCE [LARGE SCALE GENOMIC DNA]</scope>
    <source>
        <strain evidence="8">ANC 4422</strain>
    </source>
</reference>
<dbReference type="GO" id="GO:0015171">
    <property type="term" value="F:amino acid transmembrane transporter activity"/>
    <property type="evidence" value="ECO:0007669"/>
    <property type="project" value="TreeGrafter"/>
</dbReference>
<keyword evidence="5 6" id="KW-0472">Membrane</keyword>
<comment type="subcellular location">
    <subcellularLocation>
        <location evidence="1">Cell membrane</location>
        <topology evidence="1">Multi-pass membrane protein</topology>
    </subcellularLocation>
</comment>
<feature type="transmembrane region" description="Helical" evidence="6">
    <location>
        <begin position="6"/>
        <end position="26"/>
    </location>
</feature>
<dbReference type="RefSeq" id="WP_092746749.1">
    <property type="nucleotide sequence ID" value="NZ_FMYL01000002.1"/>
</dbReference>
<keyword evidence="2" id="KW-1003">Cell membrane</keyword>
<dbReference type="InterPro" id="IPR001123">
    <property type="entry name" value="LeuE-type"/>
</dbReference>
<dbReference type="AlphaFoldDB" id="A0A1G6GTB7"/>
<keyword evidence="3 6" id="KW-0812">Transmembrane</keyword>
<accession>A0A1G6GTB7</accession>
<protein>
    <submittedName>
        <fullName evidence="7">Threonine/homoserine/homoserine lactone efflux protein</fullName>
    </submittedName>
</protein>
<dbReference type="EMBL" id="FMYL01000002">
    <property type="protein sequence ID" value="SDB84416.1"/>
    <property type="molecule type" value="Genomic_DNA"/>
</dbReference>
<dbReference type="OrthoDB" id="9804822at2"/>
<feature type="transmembrane region" description="Helical" evidence="6">
    <location>
        <begin position="72"/>
        <end position="93"/>
    </location>
</feature>
<evidence type="ECO:0000256" key="6">
    <source>
        <dbReference type="SAM" id="Phobius"/>
    </source>
</evidence>
<dbReference type="PANTHER" id="PTHR30086:SF20">
    <property type="entry name" value="ARGININE EXPORTER PROTEIN ARGO-RELATED"/>
    <property type="match status" value="1"/>
</dbReference>
<feature type="transmembrane region" description="Helical" evidence="6">
    <location>
        <begin position="114"/>
        <end position="135"/>
    </location>
</feature>
<dbReference type="PIRSF" id="PIRSF006324">
    <property type="entry name" value="LeuE"/>
    <property type="match status" value="1"/>
</dbReference>
<sequence length="203" mass="22367">MSDLTLFALTIIPLVFTPGPDMLFILSQVMGKDAKAGIMATSGVCLGYTVHSILVALGISAIIVAYPILFETIRYVGVIYLLFLAFTLFRTAFTKGSDLSFNKKVAKNPIKKGFFTALLNPKGMLIYFAILPQFINKQGNTILQGLMLSFIFIGLCLIVYSVLSVIFARFVRGRNIQTKQQKWIDMGSGSLIMLAATWMLSNS</sequence>
<evidence type="ECO:0000256" key="4">
    <source>
        <dbReference type="ARBA" id="ARBA00022989"/>
    </source>
</evidence>
<evidence type="ECO:0000313" key="8">
    <source>
        <dbReference type="Proteomes" id="UP000242501"/>
    </source>
</evidence>
<evidence type="ECO:0000256" key="3">
    <source>
        <dbReference type="ARBA" id="ARBA00022692"/>
    </source>
</evidence>
<keyword evidence="4 6" id="KW-1133">Transmembrane helix</keyword>
<evidence type="ECO:0000256" key="2">
    <source>
        <dbReference type="ARBA" id="ARBA00022475"/>
    </source>
</evidence>
<organism evidence="7 8">
    <name type="scientific">Acinetobacter boissieri</name>
    <dbReference type="NCBI Taxonomy" id="1219383"/>
    <lineage>
        <taxon>Bacteria</taxon>
        <taxon>Pseudomonadati</taxon>
        <taxon>Pseudomonadota</taxon>
        <taxon>Gammaproteobacteria</taxon>
        <taxon>Moraxellales</taxon>
        <taxon>Moraxellaceae</taxon>
        <taxon>Acinetobacter</taxon>
    </lineage>
</organism>
<evidence type="ECO:0000256" key="1">
    <source>
        <dbReference type="ARBA" id="ARBA00004651"/>
    </source>
</evidence>